<sequence length="301" mass="33112">MLRSLRLNRPLAAKHLRACSLSTKGKKAAASLGVVRLDYDYPPAPGDIDSPESYGYDVFYRAVPGLKFEMCQHAVPKTGTPLPDDVMKGFVEAIKYLDQEKNVSGITADCGFFFNLQHEARKHTKKPVFMSSLCMAPTVAAAYAKDELIAIFTANSTSLEPMRDLIKEECGIDPNDKRFVVVGCQDVPIFGKAVAEGTKVDWEAVTPHMVKLAQDTVKANPALRAIILECTELPPYSDALRAATGLPVFDSITTSNAFIASMQDNPRFGANDWQENWDGEQDEYKLGQNLSAEDKAKLQSK</sequence>
<dbReference type="EMBL" id="HBEP01002306">
    <property type="protein sequence ID" value="CAD8468739.1"/>
    <property type="molecule type" value="Transcribed_RNA"/>
</dbReference>
<protein>
    <submittedName>
        <fullName evidence="2">Uncharacterized protein</fullName>
    </submittedName>
</protein>
<accession>A0A7S0DXU7</accession>
<dbReference type="GO" id="GO:0047661">
    <property type="term" value="F:amino-acid racemase activity"/>
    <property type="evidence" value="ECO:0007669"/>
    <property type="project" value="InterPro"/>
</dbReference>
<reference evidence="2" key="1">
    <citation type="submission" date="2021-01" db="EMBL/GenBank/DDBJ databases">
        <authorList>
            <person name="Corre E."/>
            <person name="Pelletier E."/>
            <person name="Niang G."/>
            <person name="Scheremetjew M."/>
            <person name="Finn R."/>
            <person name="Kale V."/>
            <person name="Holt S."/>
            <person name="Cochrane G."/>
            <person name="Meng A."/>
            <person name="Brown T."/>
            <person name="Cohen L."/>
        </authorList>
    </citation>
    <scope>NUCLEOTIDE SEQUENCE</scope>
    <source>
        <strain evidence="2">CCMP1374</strain>
    </source>
</reference>
<organism evidence="2">
    <name type="scientific">Phaeocystis antarctica</name>
    <dbReference type="NCBI Taxonomy" id="33657"/>
    <lineage>
        <taxon>Eukaryota</taxon>
        <taxon>Haptista</taxon>
        <taxon>Haptophyta</taxon>
        <taxon>Prymnesiophyceae</taxon>
        <taxon>Phaeocystales</taxon>
        <taxon>Phaeocystaceae</taxon>
        <taxon>Phaeocystis</taxon>
    </lineage>
</organism>
<dbReference type="InterPro" id="IPR053714">
    <property type="entry name" value="Iso_Racemase_Enz_sf"/>
</dbReference>
<proteinExistence type="inferred from homology"/>
<comment type="similarity">
    <text evidence="1">Belongs to the HyuE racemase family.</text>
</comment>
<name>A0A7S0DXU7_9EUKA</name>
<dbReference type="InterPro" id="IPR015942">
    <property type="entry name" value="Asp/Glu/hydantoin_racemase"/>
</dbReference>
<evidence type="ECO:0000313" key="2">
    <source>
        <dbReference type="EMBL" id="CAD8468739.1"/>
    </source>
</evidence>
<dbReference type="Pfam" id="PF01177">
    <property type="entry name" value="Asp_Glu_race"/>
    <property type="match status" value="1"/>
</dbReference>
<gene>
    <name evidence="2" type="ORF">PANT1444_LOCUS1302</name>
</gene>
<dbReference type="AlphaFoldDB" id="A0A7S0DXU7"/>
<evidence type="ECO:0000256" key="1">
    <source>
        <dbReference type="ARBA" id="ARBA00038414"/>
    </source>
</evidence>
<dbReference type="Gene3D" id="3.40.50.12500">
    <property type="match status" value="1"/>
</dbReference>